<dbReference type="AlphaFoldDB" id="A0A8J4FWF1"/>
<evidence type="ECO:0000313" key="2">
    <source>
        <dbReference type="EMBL" id="GIL89484.1"/>
    </source>
</evidence>
<reference evidence="2" key="1">
    <citation type="journal article" date="2021" name="Proc. Natl. Acad. Sci. U.S.A.">
        <title>Three genomes in the algal genus Volvox reveal the fate of a haploid sex-determining region after a transition to homothallism.</title>
        <authorList>
            <person name="Yamamoto K."/>
            <person name="Hamaji T."/>
            <person name="Kawai-Toyooka H."/>
            <person name="Matsuzaki R."/>
            <person name="Takahashi F."/>
            <person name="Nishimura Y."/>
            <person name="Kawachi M."/>
            <person name="Noguchi H."/>
            <person name="Minakuchi Y."/>
            <person name="Umen J.G."/>
            <person name="Toyoda A."/>
            <person name="Nozaki H."/>
        </authorList>
    </citation>
    <scope>NUCLEOTIDE SEQUENCE</scope>
    <source>
        <strain evidence="2">NIES-3786</strain>
    </source>
</reference>
<keyword evidence="1" id="KW-1133">Transmembrane helix</keyword>
<evidence type="ECO:0000313" key="3">
    <source>
        <dbReference type="Proteomes" id="UP000747110"/>
    </source>
</evidence>
<feature type="transmembrane region" description="Helical" evidence="1">
    <location>
        <begin position="134"/>
        <end position="155"/>
    </location>
</feature>
<protein>
    <submittedName>
        <fullName evidence="2">Uncharacterized protein</fullName>
    </submittedName>
</protein>
<dbReference type="Proteomes" id="UP000747110">
    <property type="component" value="Unassembled WGS sequence"/>
</dbReference>
<dbReference type="OrthoDB" id="557413at2759"/>
<dbReference type="EMBL" id="BNCP01000050">
    <property type="protein sequence ID" value="GIL89484.1"/>
    <property type="molecule type" value="Genomic_DNA"/>
</dbReference>
<keyword evidence="1" id="KW-0472">Membrane</keyword>
<evidence type="ECO:0000256" key="1">
    <source>
        <dbReference type="SAM" id="Phobius"/>
    </source>
</evidence>
<feature type="non-terminal residue" evidence="2">
    <location>
        <position position="248"/>
    </location>
</feature>
<accession>A0A8J4FWF1</accession>
<keyword evidence="1" id="KW-0812">Transmembrane</keyword>
<gene>
    <name evidence="2" type="ORF">Vretifemale_17243</name>
</gene>
<name>A0A8J4FWF1_9CHLO</name>
<sequence length="248" mass="27320">HAYSLRCLLQEQLLLEHCSQQCQAAGVAAAANSNNNTFGQLLRIFKMKMLPNRQNLISTNDPQATSVMLSWVMLSPFVSLELLDRQQGVALGTTVPKLNQLLTALAGGFVIIGATIALGLHLKAVFLVWTTSLWAKSCVAILAIAAVGVLMEVVAGLNRRLRVAAAPRNPPPAIERRNNHPHPIKATVRPTVKLDDSRGFVQHSTFDCLDVRADVYHYSSDRRIMWGPHTCRHTDITATNEEREVADK</sequence>
<proteinExistence type="predicted"/>
<organism evidence="2 3">
    <name type="scientific">Volvox reticuliferus</name>
    <dbReference type="NCBI Taxonomy" id="1737510"/>
    <lineage>
        <taxon>Eukaryota</taxon>
        <taxon>Viridiplantae</taxon>
        <taxon>Chlorophyta</taxon>
        <taxon>core chlorophytes</taxon>
        <taxon>Chlorophyceae</taxon>
        <taxon>CS clade</taxon>
        <taxon>Chlamydomonadales</taxon>
        <taxon>Volvocaceae</taxon>
        <taxon>Volvox</taxon>
    </lineage>
</organism>
<feature type="transmembrane region" description="Helical" evidence="1">
    <location>
        <begin position="101"/>
        <end position="122"/>
    </location>
</feature>
<keyword evidence="3" id="KW-1185">Reference proteome</keyword>
<comment type="caution">
    <text evidence="2">The sequence shown here is derived from an EMBL/GenBank/DDBJ whole genome shotgun (WGS) entry which is preliminary data.</text>
</comment>